<reference evidence="2 3" key="1">
    <citation type="journal article" date="2012" name="Appl. Environ. Microbiol.">
        <title>Short-read sequencing for genomic analysis of the brown rot fungus Fibroporia radiculosa.</title>
        <authorList>
            <person name="Tang J.D."/>
            <person name="Perkins A.D."/>
            <person name="Sonstegard T.S."/>
            <person name="Schroeder S.G."/>
            <person name="Burgess S.C."/>
            <person name="Diehl S.V."/>
        </authorList>
    </citation>
    <scope>NUCLEOTIDE SEQUENCE [LARGE SCALE GENOMIC DNA]</scope>
    <source>
        <strain evidence="2 3">TFFH 294</strain>
    </source>
</reference>
<proteinExistence type="predicted"/>
<evidence type="ECO:0000256" key="1">
    <source>
        <dbReference type="SAM" id="Phobius"/>
    </source>
</evidence>
<keyword evidence="1" id="KW-1133">Transmembrane helix</keyword>
<feature type="transmembrane region" description="Helical" evidence="1">
    <location>
        <begin position="6"/>
        <end position="25"/>
    </location>
</feature>
<protein>
    <submittedName>
        <fullName evidence="2">Uncharacterized protein</fullName>
    </submittedName>
</protein>
<evidence type="ECO:0000313" key="2">
    <source>
        <dbReference type="EMBL" id="CCM03285.1"/>
    </source>
</evidence>
<evidence type="ECO:0000313" key="3">
    <source>
        <dbReference type="Proteomes" id="UP000006352"/>
    </source>
</evidence>
<dbReference type="RefSeq" id="XP_012182568.1">
    <property type="nucleotide sequence ID" value="XM_012327178.1"/>
</dbReference>
<dbReference type="HOGENOM" id="CLU_2210072_0_0_1"/>
<sequence>MLAWWVVPIYSYSGSHLLLSVRALAAERQRLEMMIPQISETISDFEAAELSNMGFQEDSWEVYELSTPPRDPTACLHRDGVVLRTQRRSGSWMQHWDARPARSMTAY</sequence>
<dbReference type="AlphaFoldDB" id="J4GQY7"/>
<dbReference type="Proteomes" id="UP000006352">
    <property type="component" value="Unassembled WGS sequence"/>
</dbReference>
<accession>J4GQY7</accession>
<dbReference type="InParanoid" id="J4GQY7"/>
<dbReference type="GeneID" id="24098196"/>
<name>J4GQY7_9APHY</name>
<organism evidence="2 3">
    <name type="scientific">Fibroporia radiculosa</name>
    <dbReference type="NCBI Taxonomy" id="599839"/>
    <lineage>
        <taxon>Eukaryota</taxon>
        <taxon>Fungi</taxon>
        <taxon>Dikarya</taxon>
        <taxon>Basidiomycota</taxon>
        <taxon>Agaricomycotina</taxon>
        <taxon>Agaricomycetes</taxon>
        <taxon>Polyporales</taxon>
        <taxon>Fibroporiaceae</taxon>
        <taxon>Fibroporia</taxon>
    </lineage>
</organism>
<keyword evidence="3" id="KW-1185">Reference proteome</keyword>
<dbReference type="OrthoDB" id="2804383at2759"/>
<keyword evidence="1" id="KW-0472">Membrane</keyword>
<gene>
    <name evidence="2" type="ORF">FIBRA_05413</name>
</gene>
<keyword evidence="1" id="KW-0812">Transmembrane</keyword>
<dbReference type="EMBL" id="HE797108">
    <property type="protein sequence ID" value="CCM03285.1"/>
    <property type="molecule type" value="Genomic_DNA"/>
</dbReference>